<keyword evidence="2 5" id="KW-0479">Metal-binding</keyword>
<dbReference type="InterPro" id="IPR001131">
    <property type="entry name" value="Peptidase_M24B_aminopep-P_CS"/>
</dbReference>
<feature type="domain" description="Aminopeptidase P N-terminal" evidence="6">
    <location>
        <begin position="81"/>
        <end position="211"/>
    </location>
</feature>
<protein>
    <recommendedName>
        <fullName evidence="6">Aminopeptidase P N-terminal domain-containing protein</fullName>
    </recommendedName>
</protein>
<organism evidence="7 8">
    <name type="scientific">Volvox africanus</name>
    <dbReference type="NCBI Taxonomy" id="51714"/>
    <lineage>
        <taxon>Eukaryota</taxon>
        <taxon>Viridiplantae</taxon>
        <taxon>Chlorophyta</taxon>
        <taxon>core chlorophytes</taxon>
        <taxon>Chlorophyceae</taxon>
        <taxon>CS clade</taxon>
        <taxon>Chlamydomonadales</taxon>
        <taxon>Volvocaceae</taxon>
        <taxon>Volvox</taxon>
    </lineage>
</organism>
<dbReference type="PANTHER" id="PTHR43226:SF1">
    <property type="entry name" value="XAA-PRO DIPEPTIDASE"/>
    <property type="match status" value="1"/>
</dbReference>
<dbReference type="SUPFAM" id="SSF53092">
    <property type="entry name" value="Creatinase/prolidase N-terminal domain"/>
    <property type="match status" value="1"/>
</dbReference>
<comment type="caution">
    <text evidence="7">The sequence shown here is derived from an EMBL/GenBank/DDBJ whole genome shotgun (WGS) entry which is preliminary data.</text>
</comment>
<evidence type="ECO:0000256" key="4">
    <source>
        <dbReference type="ARBA" id="ARBA00023211"/>
    </source>
</evidence>
<dbReference type="SMART" id="SM01011">
    <property type="entry name" value="AMP_N"/>
    <property type="match status" value="1"/>
</dbReference>
<sequence>MLLQRQALGLGARRALIMSHHGRLCRPWSRGPISPLVPVAAAQSSRAVGISTVAPPAPTPAAAPGSAASAEFSQRFRIPSVPEQFRQNRQKVCREFLGGGLLYLEAGEAPPRNGSDVMHRHRSDSYFVYITGVELPGYAALLDPENGHFTLLAPRLPEAAAYWVGAVPTLEQLQETYGADRVCYADELKGLLAARAAPTLHALPATAEKLGAKVPAGCRVLTDLLPATLDRCRAVKSDAEVGCLLAASVASGAAHMDMWRACRPGLREYQLEAVFSLSSRCRGAPSLGYPSIVGSGPNAAIMHYEAADGLVEPGHLVLVDAGAEWRCYTADISRTFPALGRFEGAARDLYGTVLAAQHAALDTLATPPLSDTGNGASLQDADRAARMVLLEGLREMGLIRSEAGGGSWLEAALEVKLDRVFMPHGIGHHLGLDVHDVSETGPVPRGPVQPGHVLTVEPGAYLIPPLLARAMADPRVAPFVNFDAAGALIRSGMGGVRIEDNVLVLSEAPPGVTAAGLQGRLYNLTVAAGVVKDMAGVEEVMRQEWRPEAAMMC</sequence>
<accession>A0A8J4B7D6</accession>
<name>A0A8J4B7D6_9CHLO</name>
<dbReference type="InterPro" id="IPR029149">
    <property type="entry name" value="Creatin/AminoP/Spt16_N"/>
</dbReference>
<dbReference type="SUPFAM" id="SSF55920">
    <property type="entry name" value="Creatinase/aminopeptidase"/>
    <property type="match status" value="1"/>
</dbReference>
<dbReference type="Proteomes" id="UP000747399">
    <property type="component" value="Unassembled WGS sequence"/>
</dbReference>
<dbReference type="Pfam" id="PF00557">
    <property type="entry name" value="Peptidase_M24"/>
    <property type="match status" value="1"/>
</dbReference>
<evidence type="ECO:0000313" key="8">
    <source>
        <dbReference type="Proteomes" id="UP000747399"/>
    </source>
</evidence>
<dbReference type="Gene3D" id="3.40.350.10">
    <property type="entry name" value="Creatinase/prolidase N-terminal domain"/>
    <property type="match status" value="1"/>
</dbReference>
<dbReference type="PROSITE" id="PS00491">
    <property type="entry name" value="PROLINE_PEPTIDASE"/>
    <property type="match status" value="1"/>
</dbReference>
<dbReference type="InterPro" id="IPR036005">
    <property type="entry name" value="Creatinase/aminopeptidase-like"/>
</dbReference>
<evidence type="ECO:0000256" key="5">
    <source>
        <dbReference type="RuleBase" id="RU000590"/>
    </source>
</evidence>
<dbReference type="GO" id="GO:0070006">
    <property type="term" value="F:metalloaminopeptidase activity"/>
    <property type="evidence" value="ECO:0007669"/>
    <property type="project" value="InterPro"/>
</dbReference>
<dbReference type="GO" id="GO:0030145">
    <property type="term" value="F:manganese ion binding"/>
    <property type="evidence" value="ECO:0007669"/>
    <property type="project" value="InterPro"/>
</dbReference>
<reference evidence="7" key="1">
    <citation type="journal article" date="2021" name="Proc. Natl. Acad. Sci. U.S.A.">
        <title>Three genomes in the algal genus Volvox reveal the fate of a haploid sex-determining region after a transition to homothallism.</title>
        <authorList>
            <person name="Yamamoto K."/>
            <person name="Hamaji T."/>
            <person name="Kawai-Toyooka H."/>
            <person name="Matsuzaki R."/>
            <person name="Takahashi F."/>
            <person name="Nishimura Y."/>
            <person name="Kawachi M."/>
            <person name="Noguchi H."/>
            <person name="Minakuchi Y."/>
            <person name="Umen J.G."/>
            <person name="Toyoda A."/>
            <person name="Nozaki H."/>
        </authorList>
    </citation>
    <scope>NUCLEOTIDE SEQUENCE</scope>
    <source>
        <strain evidence="7">NIES-3780</strain>
    </source>
</reference>
<dbReference type="InterPro" id="IPR000994">
    <property type="entry name" value="Pept_M24"/>
</dbReference>
<dbReference type="EMBL" id="BNCO01000014">
    <property type="protein sequence ID" value="GIL53131.1"/>
    <property type="molecule type" value="Genomic_DNA"/>
</dbReference>
<dbReference type="AlphaFoldDB" id="A0A8J4B7D6"/>
<evidence type="ECO:0000256" key="1">
    <source>
        <dbReference type="ARBA" id="ARBA00001936"/>
    </source>
</evidence>
<evidence type="ECO:0000259" key="6">
    <source>
        <dbReference type="SMART" id="SM01011"/>
    </source>
</evidence>
<keyword evidence="3" id="KW-0378">Hydrolase</keyword>
<keyword evidence="4" id="KW-0464">Manganese</keyword>
<comment type="similarity">
    <text evidence="5">Belongs to the peptidase M24B family.</text>
</comment>
<dbReference type="Pfam" id="PF05195">
    <property type="entry name" value="AMP_N"/>
    <property type="match status" value="1"/>
</dbReference>
<dbReference type="PANTHER" id="PTHR43226">
    <property type="entry name" value="XAA-PRO AMINOPEPTIDASE 3"/>
    <property type="match status" value="1"/>
</dbReference>
<gene>
    <name evidence="7" type="ORF">Vafri_8807</name>
</gene>
<dbReference type="GO" id="GO:0006508">
    <property type="term" value="P:proteolysis"/>
    <property type="evidence" value="ECO:0007669"/>
    <property type="project" value="TreeGrafter"/>
</dbReference>
<evidence type="ECO:0000313" key="7">
    <source>
        <dbReference type="EMBL" id="GIL53131.1"/>
    </source>
</evidence>
<proteinExistence type="inferred from homology"/>
<dbReference type="InterPro" id="IPR052433">
    <property type="entry name" value="X-Pro_dipept-like"/>
</dbReference>
<keyword evidence="8" id="KW-1185">Reference proteome</keyword>
<evidence type="ECO:0000256" key="2">
    <source>
        <dbReference type="ARBA" id="ARBA00022723"/>
    </source>
</evidence>
<evidence type="ECO:0000256" key="3">
    <source>
        <dbReference type="ARBA" id="ARBA00022801"/>
    </source>
</evidence>
<comment type="cofactor">
    <cofactor evidence="1">
        <name>Mn(2+)</name>
        <dbReference type="ChEBI" id="CHEBI:29035"/>
    </cofactor>
</comment>
<dbReference type="InterPro" id="IPR007865">
    <property type="entry name" value="Aminopep_P_N"/>
</dbReference>
<dbReference type="Gene3D" id="3.90.230.10">
    <property type="entry name" value="Creatinase/methionine aminopeptidase superfamily"/>
    <property type="match status" value="1"/>
</dbReference>